<evidence type="ECO:0000313" key="2">
    <source>
        <dbReference type="Proteomes" id="UP001328733"/>
    </source>
</evidence>
<dbReference type="Gene3D" id="1.20.1220.20">
    <property type="entry name" value="Uncharcterised protein PF01724"/>
    <property type="match status" value="1"/>
</dbReference>
<name>A0AAW9QE35_9CHRO</name>
<dbReference type="InterPro" id="IPR002636">
    <property type="entry name" value="DUF29"/>
</dbReference>
<organism evidence="1 2">
    <name type="scientific">Pannus brasiliensis CCIBt3594</name>
    <dbReference type="NCBI Taxonomy" id="1427578"/>
    <lineage>
        <taxon>Bacteria</taxon>
        <taxon>Bacillati</taxon>
        <taxon>Cyanobacteriota</taxon>
        <taxon>Cyanophyceae</taxon>
        <taxon>Oscillatoriophycideae</taxon>
        <taxon>Chroococcales</taxon>
        <taxon>Microcystaceae</taxon>
        <taxon>Pannus</taxon>
    </lineage>
</organism>
<dbReference type="AlphaFoldDB" id="A0AAW9QE35"/>
<evidence type="ECO:0000313" key="1">
    <source>
        <dbReference type="EMBL" id="MEG3436052.1"/>
    </source>
</evidence>
<dbReference type="Pfam" id="PF01724">
    <property type="entry name" value="DUF29"/>
    <property type="match status" value="1"/>
</dbReference>
<keyword evidence="2" id="KW-1185">Reference proteome</keyword>
<dbReference type="PANTHER" id="PTHR34235">
    <property type="entry name" value="SLR1203 PROTEIN-RELATED"/>
    <property type="match status" value="1"/>
</dbReference>
<gene>
    <name evidence="1" type="ORF">V0288_02875</name>
</gene>
<proteinExistence type="predicted"/>
<dbReference type="PANTHER" id="PTHR34235:SF3">
    <property type="entry name" value="SLR1203 PROTEIN"/>
    <property type="match status" value="1"/>
</dbReference>
<protein>
    <submittedName>
        <fullName evidence="1">DUF29 domain-containing protein</fullName>
    </submittedName>
</protein>
<accession>A0AAW9QE35</accession>
<dbReference type="EMBL" id="JBAFSM010000003">
    <property type="protein sequence ID" value="MEG3436052.1"/>
    <property type="molecule type" value="Genomic_DNA"/>
</dbReference>
<sequence>MTARTHPDTRTLYDRDFNLWIEATAKQLRSGEFSELDLENLIEEVESMGRSQKHSIASLLDRLLEHLLKLAYWESERERNANHWNGEINVFRTRIYRLLADSPSLKPYLREIFEDSYEAALETVQKKMGLKKGALPSEPICSLEQTLDNDWLPIDLDGE</sequence>
<dbReference type="RefSeq" id="WP_332863501.1">
    <property type="nucleotide sequence ID" value="NZ_JBAFSM010000003.1"/>
</dbReference>
<reference evidence="1 2" key="1">
    <citation type="submission" date="2024-01" db="EMBL/GenBank/DDBJ databases">
        <title>Genomic insights into the taxonomy and metabolism of the cyanobacterium Pannus brasiliensis CCIBt3594.</title>
        <authorList>
            <person name="Machado M."/>
            <person name="Botero N.B."/>
            <person name="Andreote A.P.D."/>
            <person name="Feitosa A.M.T."/>
            <person name="Popin R."/>
            <person name="Sivonen K."/>
            <person name="Fiore M.F."/>
        </authorList>
    </citation>
    <scope>NUCLEOTIDE SEQUENCE [LARGE SCALE GENOMIC DNA]</scope>
    <source>
        <strain evidence="1 2">CCIBt3594</strain>
    </source>
</reference>
<comment type="caution">
    <text evidence="1">The sequence shown here is derived from an EMBL/GenBank/DDBJ whole genome shotgun (WGS) entry which is preliminary data.</text>
</comment>
<dbReference type="Proteomes" id="UP001328733">
    <property type="component" value="Unassembled WGS sequence"/>
</dbReference>